<dbReference type="FunFam" id="3.40.850.10:FF:000063">
    <property type="entry name" value="Kinesin-like protein"/>
    <property type="match status" value="1"/>
</dbReference>
<dbReference type="Pfam" id="PF00225">
    <property type="entry name" value="Kinesin"/>
    <property type="match status" value="1"/>
</dbReference>
<dbReference type="Gene3D" id="3.40.850.10">
    <property type="entry name" value="Kinesin motor domain"/>
    <property type="match status" value="1"/>
</dbReference>
<dbReference type="InterPro" id="IPR000253">
    <property type="entry name" value="FHA_dom"/>
</dbReference>
<feature type="coiled-coil region" evidence="6">
    <location>
        <begin position="529"/>
        <end position="619"/>
    </location>
</feature>
<dbReference type="PRINTS" id="PR00380">
    <property type="entry name" value="KINESINHEAVY"/>
</dbReference>
<keyword evidence="3 6" id="KW-0175">Coiled coil</keyword>
<protein>
    <recommendedName>
        <fullName evidence="10">Kinesin-like protein</fullName>
    </recommendedName>
</protein>
<proteinExistence type="inferred from homology"/>
<evidence type="ECO:0000256" key="4">
    <source>
        <dbReference type="ARBA" id="ARBA00023175"/>
    </source>
</evidence>
<dbReference type="SUPFAM" id="SSF52540">
    <property type="entry name" value="P-loop containing nucleoside triphosphate hydrolases"/>
    <property type="match status" value="1"/>
</dbReference>
<name>A0A7S3N835_9SPIT</name>
<keyword evidence="4 5" id="KW-0505">Motor protein</keyword>
<dbReference type="PROSITE" id="PS50067">
    <property type="entry name" value="KINESIN_MOTOR_2"/>
    <property type="match status" value="1"/>
</dbReference>
<dbReference type="PROSITE" id="PS50006">
    <property type="entry name" value="FHA_DOMAIN"/>
    <property type="match status" value="1"/>
</dbReference>
<dbReference type="PANTHER" id="PTHR47117">
    <property type="entry name" value="STAR-RELATED LIPID TRANSFER PROTEIN 9"/>
    <property type="match status" value="1"/>
</dbReference>
<feature type="binding site" evidence="5">
    <location>
        <begin position="79"/>
        <end position="86"/>
    </location>
    <ligand>
        <name>ATP</name>
        <dbReference type="ChEBI" id="CHEBI:30616"/>
    </ligand>
</feature>
<dbReference type="GO" id="GO:0003777">
    <property type="term" value="F:microtubule motor activity"/>
    <property type="evidence" value="ECO:0007669"/>
    <property type="project" value="InterPro"/>
</dbReference>
<evidence type="ECO:0000256" key="5">
    <source>
        <dbReference type="PROSITE-ProRule" id="PRU00283"/>
    </source>
</evidence>
<evidence type="ECO:0000256" key="6">
    <source>
        <dbReference type="SAM" id="Coils"/>
    </source>
</evidence>
<sequence length="870" mass="100276">MIGKMTAITDPTTGQKKKFYFDYSYWSHDGFITDPSTGMFEKDSPDSNYASQTHVFNDLGNEVLDNAFDGYHTCLFAYGQTGSGKSYSIFGYDKNIGIIPMACAEIFRRIELGQEKDADVKYSVTISMLEIYNECVQDLFVKPKNRPKGGLKIRETKKDGIYVEELTSIPVQSYNDIADQIDYGTANRTIGATNMNANSSRAHTVTTITFKQTYYSGGTPTNQKQSNINLVDLAGSERQRTTGADADRLKEGSNINKSLSFLGKVISILAEKAAGRKSAQNTVVPYRESKLTRILQNALGGNSKTAMIAAVSPADVNYEESYSTLTYANQVKSIKNQAKVNENPQDKLIRELKEENERLKQMMENKQKMMKENKLEKEENKDILNKVRLMNVNEDPILTGQMCHAFKDGINNIGRSKKGKKPDIPVNGLGIVSEHNRASFDEKTGELILHPNEESSKRNKTYLNGKLLREDTPLKHGDMIIFGNNTLYVVLYPGMPVTQQMKDYEAAMNAVLKQQMESLRDDQHEKDMKDRLSQLKDGLDKQKHDAEKDLLRKQKEMEEARRKLEEELRKRDEDLKNKMKEAGDQKLSLEELQENLRKEKEDAERLRKLQGEKEKLFEEEKKRALLAFEEAQKQREKEEFDLRLREKLEQQLSAMIQMCNDANEMCRILGRTQYFYKPATEIQILPDGTKVPKVICRAYPDRTKEFHNVMNFDEFEDKIYMMKEKYDQYMYEVEEENNFSPELEVDENEGFIFGLSIRDDWHLIGNCYIFLYSLYAMLEIRKDHSPIIDIKGEQKGSLCYSIEPIVYDENGEQIDCVDSIQNMLGRDMTVEICIHYAQGIPDKWSTDVFTEYKWIDVDGKMFETEKVNYK</sequence>
<evidence type="ECO:0000256" key="2">
    <source>
        <dbReference type="ARBA" id="ARBA00022840"/>
    </source>
</evidence>
<feature type="domain" description="FHA" evidence="7">
    <location>
        <begin position="411"/>
        <end position="468"/>
    </location>
</feature>
<dbReference type="GO" id="GO:0008017">
    <property type="term" value="F:microtubule binding"/>
    <property type="evidence" value="ECO:0007669"/>
    <property type="project" value="InterPro"/>
</dbReference>
<comment type="similarity">
    <text evidence="5">Belongs to the TRAFAC class myosin-kinesin ATPase superfamily. Kinesin family.</text>
</comment>
<feature type="coiled-coil region" evidence="6">
    <location>
        <begin position="345"/>
        <end position="386"/>
    </location>
</feature>
<evidence type="ECO:0000259" key="7">
    <source>
        <dbReference type="PROSITE" id="PS50006"/>
    </source>
</evidence>
<gene>
    <name evidence="9" type="ORF">EHAR0213_LOCUS5781</name>
</gene>
<dbReference type="AlphaFoldDB" id="A0A7S3N835"/>
<evidence type="ECO:0000256" key="1">
    <source>
        <dbReference type="ARBA" id="ARBA00022741"/>
    </source>
</evidence>
<dbReference type="Gene3D" id="2.60.200.20">
    <property type="match status" value="1"/>
</dbReference>
<dbReference type="SUPFAM" id="SSF49879">
    <property type="entry name" value="SMAD/FHA domain"/>
    <property type="match status" value="1"/>
</dbReference>
<dbReference type="InterPro" id="IPR001752">
    <property type="entry name" value="Kinesin_motor_dom"/>
</dbReference>
<evidence type="ECO:0000256" key="3">
    <source>
        <dbReference type="ARBA" id="ARBA00023054"/>
    </source>
</evidence>
<feature type="domain" description="Kinesin motor" evidence="8">
    <location>
        <begin position="1"/>
        <end position="334"/>
    </location>
</feature>
<dbReference type="CDD" id="cd22249">
    <property type="entry name" value="UDM1_RNF168_RNF169-like"/>
    <property type="match status" value="1"/>
</dbReference>
<dbReference type="SMART" id="SM00129">
    <property type="entry name" value="KISc"/>
    <property type="match status" value="1"/>
</dbReference>
<keyword evidence="2 5" id="KW-0067">ATP-binding</keyword>
<accession>A0A7S3N835</accession>
<dbReference type="EMBL" id="HBII01013637">
    <property type="protein sequence ID" value="CAE0346871.1"/>
    <property type="molecule type" value="Transcribed_RNA"/>
</dbReference>
<dbReference type="Pfam" id="PF00498">
    <property type="entry name" value="FHA"/>
    <property type="match status" value="1"/>
</dbReference>
<evidence type="ECO:0000259" key="8">
    <source>
        <dbReference type="PROSITE" id="PS50067"/>
    </source>
</evidence>
<evidence type="ECO:0008006" key="10">
    <source>
        <dbReference type="Google" id="ProtNLM"/>
    </source>
</evidence>
<dbReference type="InterPro" id="IPR008984">
    <property type="entry name" value="SMAD_FHA_dom_sf"/>
</dbReference>
<dbReference type="GO" id="GO:0007018">
    <property type="term" value="P:microtubule-based movement"/>
    <property type="evidence" value="ECO:0007669"/>
    <property type="project" value="InterPro"/>
</dbReference>
<dbReference type="GO" id="GO:0005524">
    <property type="term" value="F:ATP binding"/>
    <property type="evidence" value="ECO:0007669"/>
    <property type="project" value="UniProtKB-UniRule"/>
</dbReference>
<dbReference type="InterPro" id="IPR036961">
    <property type="entry name" value="Kinesin_motor_dom_sf"/>
</dbReference>
<reference evidence="9" key="1">
    <citation type="submission" date="2021-01" db="EMBL/GenBank/DDBJ databases">
        <authorList>
            <person name="Corre E."/>
            <person name="Pelletier E."/>
            <person name="Niang G."/>
            <person name="Scheremetjew M."/>
            <person name="Finn R."/>
            <person name="Kale V."/>
            <person name="Holt S."/>
            <person name="Cochrane G."/>
            <person name="Meng A."/>
            <person name="Brown T."/>
            <person name="Cohen L."/>
        </authorList>
    </citation>
    <scope>NUCLEOTIDE SEQUENCE</scope>
    <source>
        <strain evidence="9">FSP1.4</strain>
    </source>
</reference>
<keyword evidence="1 5" id="KW-0547">Nucleotide-binding</keyword>
<organism evidence="9">
    <name type="scientific">Euplotes harpa</name>
    <dbReference type="NCBI Taxonomy" id="151035"/>
    <lineage>
        <taxon>Eukaryota</taxon>
        <taxon>Sar</taxon>
        <taxon>Alveolata</taxon>
        <taxon>Ciliophora</taxon>
        <taxon>Intramacronucleata</taxon>
        <taxon>Spirotrichea</taxon>
        <taxon>Hypotrichia</taxon>
        <taxon>Euplotida</taxon>
        <taxon>Euplotidae</taxon>
        <taxon>Euplotes</taxon>
    </lineage>
</organism>
<dbReference type="InterPro" id="IPR027417">
    <property type="entry name" value="P-loop_NTPase"/>
</dbReference>
<evidence type="ECO:0000313" key="9">
    <source>
        <dbReference type="EMBL" id="CAE0346871.1"/>
    </source>
</evidence>